<dbReference type="RefSeq" id="WP_165140626.1">
    <property type="nucleotide sequence ID" value="NZ_JAALLT010000002.1"/>
</dbReference>
<evidence type="ECO:0008006" key="3">
    <source>
        <dbReference type="Google" id="ProtNLM"/>
    </source>
</evidence>
<comment type="caution">
    <text evidence="1">The sequence shown here is derived from an EMBL/GenBank/DDBJ whole genome shotgun (WGS) entry which is preliminary data.</text>
</comment>
<protein>
    <recommendedName>
        <fullName evidence="3">Exo-alpha-sialidase</fullName>
    </recommendedName>
</protein>
<organism evidence="1 2">
    <name type="scientific">Halalkalibaculum roseum</name>
    <dbReference type="NCBI Taxonomy" id="2709311"/>
    <lineage>
        <taxon>Bacteria</taxon>
        <taxon>Pseudomonadati</taxon>
        <taxon>Balneolota</taxon>
        <taxon>Balneolia</taxon>
        <taxon>Balneolales</taxon>
        <taxon>Balneolaceae</taxon>
        <taxon>Halalkalibaculum</taxon>
    </lineage>
</organism>
<reference evidence="1 2" key="1">
    <citation type="submission" date="2020-02" db="EMBL/GenBank/DDBJ databases">
        <title>Balneolaceae bacterium YR4-1, complete genome.</title>
        <authorList>
            <person name="Li Y."/>
            <person name="Wu S."/>
        </authorList>
    </citation>
    <scope>NUCLEOTIDE SEQUENCE [LARGE SCALE GENOMIC DNA]</scope>
    <source>
        <strain evidence="1 2">YR4-1</strain>
    </source>
</reference>
<evidence type="ECO:0000313" key="2">
    <source>
        <dbReference type="Proteomes" id="UP000473278"/>
    </source>
</evidence>
<gene>
    <name evidence="1" type="ORF">G3570_06900</name>
</gene>
<dbReference type="EMBL" id="JAALLT010000002">
    <property type="protein sequence ID" value="NGP76353.1"/>
    <property type="molecule type" value="Genomic_DNA"/>
</dbReference>
<name>A0A6M1T7V4_9BACT</name>
<accession>A0A6M1T7V4</accession>
<evidence type="ECO:0000313" key="1">
    <source>
        <dbReference type="EMBL" id="NGP76353.1"/>
    </source>
</evidence>
<proteinExistence type="predicted"/>
<sequence>MSWVEKVSGSERYLLKYSTWSDENWSEANDITSSDSWFVNWADYPSVVAYSGQAKAAHMLNKIPGNTYSYNVNIVLNKDGEWSQPFAPHNDSTATEHGFASLIPLNEQELLAAWLDGRRTEDRKDEEYFDLDKAMTLRSAVIEQSGEITNRKLLDASVCDCCQTSMTLTDQGPFIAYRNRTSEEIRDIYYSRYQSGEWTEPQPVFRDNWKIGACPVNGPRVASRDSLVVVAWFAGAGSMETVKTAVSTDYGVSFNEPITVNQSGTSGRVDVEIAESGLLYISELVKEGDNYYLKLNEVNYRDETVNTKNVAEMSGSRRSGFPQMELTDGRLFFAWTDVKDDTLTQIKTASLEL</sequence>
<dbReference type="Gene3D" id="2.120.10.10">
    <property type="match status" value="1"/>
</dbReference>
<dbReference type="Proteomes" id="UP000473278">
    <property type="component" value="Unassembled WGS sequence"/>
</dbReference>
<keyword evidence="2" id="KW-1185">Reference proteome</keyword>
<dbReference type="AlphaFoldDB" id="A0A6M1T7V4"/>